<evidence type="ECO:0000313" key="9">
    <source>
        <dbReference type="EMBL" id="KAB8653882.1"/>
    </source>
</evidence>
<feature type="transmembrane region" description="Helical" evidence="6">
    <location>
        <begin position="127"/>
        <end position="145"/>
    </location>
</feature>
<sequence length="621" mass="71864">MATKPGILTDWPWQPLGSFKYVVLAPWAVHSAYSFMVKGENERDIGYFLILPFLLLRMLHNQIWISLSRYRTAKGNNRIVDKGIEFEQVDRERNWDDQILFNGILFYVGYLSLPGSHNLPFWRSDGVVMACLLHAGPVEFLYYWLHRALHHHYLYSRYHSHHHSSIVTEPITSVIHPFAEHIAYFILFAIPLLTTMLTGTASIASFVGYVTYIDFMNNLGHCNYELIPKWVFSIFPPLKYFMYTPSFHSLHHTQFRTNYSLFMPIYDHVYGTTDKSLDALYEASLKRPEESPDVVHLTHLTTPESIYHLRLGFASLASRPHMSKWYLWLMWPVTLLWSLILSWNYGRAFVLENTTFQKLKLQSWLIPRYNILYMLKWRRESLNSLIEEAIVDAEQRGVKVLSLGLLNQGEELNKNGELYIQKYPQLRIKLVDGSSLAVAVVLNSIPKGTTQVFLRGNLTKVAYSIANALCERGIQVAIPYKDEHEKLQSRLTTNSKNNLIISSSYADEKTWLVGDGWKEEEQLKASKGTLFIPFSQFPPKKMRKDCFFYTTPAMIAPTSLTNMHSCENWLPRKVMSAWRVAGIVHALEGWNVNECGNTLLNIEDVWQASLRHGFRSLPVPI</sequence>
<feature type="domain" description="Very-long-chain aldehyde decarbonylase CER1-like C-terminal" evidence="8">
    <location>
        <begin position="452"/>
        <end position="615"/>
    </location>
</feature>
<protein>
    <recommendedName>
        <fullName evidence="11">Fatty acid hydroxylase domain-containing protein</fullName>
    </recommendedName>
</protein>
<evidence type="ECO:0008006" key="11">
    <source>
        <dbReference type="Google" id="ProtNLM"/>
    </source>
</evidence>
<dbReference type="OrthoDB" id="408954at2759"/>
<evidence type="ECO:0000256" key="3">
    <source>
        <dbReference type="ARBA" id="ARBA00022692"/>
    </source>
</evidence>
<dbReference type="GO" id="GO:0005506">
    <property type="term" value="F:iron ion binding"/>
    <property type="evidence" value="ECO:0007669"/>
    <property type="project" value="InterPro"/>
</dbReference>
<dbReference type="AlphaFoldDB" id="A0A5N6L367"/>
<organism evidence="9 10">
    <name type="scientific">Carpinus fangiana</name>
    <dbReference type="NCBI Taxonomy" id="176857"/>
    <lineage>
        <taxon>Eukaryota</taxon>
        <taxon>Viridiplantae</taxon>
        <taxon>Streptophyta</taxon>
        <taxon>Embryophyta</taxon>
        <taxon>Tracheophyta</taxon>
        <taxon>Spermatophyta</taxon>
        <taxon>Magnoliopsida</taxon>
        <taxon>eudicotyledons</taxon>
        <taxon>Gunneridae</taxon>
        <taxon>Pentapetalae</taxon>
        <taxon>rosids</taxon>
        <taxon>fabids</taxon>
        <taxon>Fagales</taxon>
        <taxon>Betulaceae</taxon>
        <taxon>Carpinus</taxon>
    </lineage>
</organism>
<dbReference type="GO" id="GO:0016020">
    <property type="term" value="C:membrane"/>
    <property type="evidence" value="ECO:0007669"/>
    <property type="project" value="UniProtKB-SubCell"/>
</dbReference>
<comment type="subcellular location">
    <subcellularLocation>
        <location evidence="1">Membrane</location>
        <topology evidence="1">Multi-pass membrane protein</topology>
    </subcellularLocation>
</comment>
<name>A0A5N6L367_9ROSI</name>
<evidence type="ECO:0000313" key="10">
    <source>
        <dbReference type="Proteomes" id="UP000327013"/>
    </source>
</evidence>
<keyword evidence="5 6" id="KW-0472">Membrane</keyword>
<evidence type="ECO:0000256" key="1">
    <source>
        <dbReference type="ARBA" id="ARBA00004141"/>
    </source>
</evidence>
<proteinExistence type="inferred from homology"/>
<dbReference type="GO" id="GO:0016491">
    <property type="term" value="F:oxidoreductase activity"/>
    <property type="evidence" value="ECO:0007669"/>
    <property type="project" value="InterPro"/>
</dbReference>
<reference evidence="9 10" key="1">
    <citation type="submission" date="2019-06" db="EMBL/GenBank/DDBJ databases">
        <title>A chromosomal-level reference genome of Carpinus fangiana (Coryloideae, Betulaceae).</title>
        <authorList>
            <person name="Yang X."/>
            <person name="Wang Z."/>
            <person name="Zhang L."/>
            <person name="Hao G."/>
            <person name="Liu J."/>
            <person name="Yang Y."/>
        </authorList>
    </citation>
    <scope>NUCLEOTIDE SEQUENCE [LARGE SCALE GENOMIC DNA]</scope>
    <source>
        <strain evidence="9">Cfa_2016G</strain>
        <tissue evidence="9">Leaf</tissue>
    </source>
</reference>
<gene>
    <name evidence="9" type="ORF">FH972_026177</name>
</gene>
<dbReference type="InterPro" id="IPR050307">
    <property type="entry name" value="Sterol_Desaturase_Related"/>
</dbReference>
<keyword evidence="3 6" id="KW-0812">Transmembrane</keyword>
<evidence type="ECO:0000259" key="8">
    <source>
        <dbReference type="Pfam" id="PF12076"/>
    </source>
</evidence>
<comment type="similarity">
    <text evidence="2">Belongs to the sterol desaturase family.</text>
</comment>
<dbReference type="Proteomes" id="UP000327013">
    <property type="component" value="Unassembled WGS sequence"/>
</dbReference>
<dbReference type="GO" id="GO:0008610">
    <property type="term" value="P:lipid biosynthetic process"/>
    <property type="evidence" value="ECO:0007669"/>
    <property type="project" value="InterPro"/>
</dbReference>
<dbReference type="Pfam" id="PF12076">
    <property type="entry name" value="CER1-like_C"/>
    <property type="match status" value="1"/>
</dbReference>
<dbReference type="PANTHER" id="PTHR11863">
    <property type="entry name" value="STEROL DESATURASE"/>
    <property type="match status" value="1"/>
</dbReference>
<dbReference type="Pfam" id="PF04116">
    <property type="entry name" value="FA_hydroxylase"/>
    <property type="match status" value="1"/>
</dbReference>
<keyword evidence="10" id="KW-1185">Reference proteome</keyword>
<accession>A0A5N6L367</accession>
<dbReference type="InterPro" id="IPR021940">
    <property type="entry name" value="CER1-like_C"/>
</dbReference>
<comment type="caution">
    <text evidence="9">The sequence shown here is derived from an EMBL/GenBank/DDBJ whole genome shotgun (WGS) entry which is preliminary data.</text>
</comment>
<evidence type="ECO:0000256" key="5">
    <source>
        <dbReference type="ARBA" id="ARBA00023136"/>
    </source>
</evidence>
<evidence type="ECO:0000256" key="2">
    <source>
        <dbReference type="ARBA" id="ARBA00009324"/>
    </source>
</evidence>
<dbReference type="EMBL" id="VIBQ01000081">
    <property type="protein sequence ID" value="KAB8653882.1"/>
    <property type="molecule type" value="Genomic_DNA"/>
</dbReference>
<evidence type="ECO:0000256" key="4">
    <source>
        <dbReference type="ARBA" id="ARBA00022989"/>
    </source>
</evidence>
<feature type="domain" description="Fatty acid hydroxylase" evidence="7">
    <location>
        <begin position="136"/>
        <end position="272"/>
    </location>
</feature>
<evidence type="ECO:0000259" key="7">
    <source>
        <dbReference type="Pfam" id="PF04116"/>
    </source>
</evidence>
<evidence type="ECO:0000256" key="6">
    <source>
        <dbReference type="SAM" id="Phobius"/>
    </source>
</evidence>
<feature type="transmembrane region" description="Helical" evidence="6">
    <location>
        <begin position="47"/>
        <end position="67"/>
    </location>
</feature>
<dbReference type="InterPro" id="IPR006694">
    <property type="entry name" value="Fatty_acid_hydroxylase"/>
</dbReference>
<feature type="transmembrane region" description="Helical" evidence="6">
    <location>
        <begin position="99"/>
        <end position="115"/>
    </location>
</feature>
<keyword evidence="4 6" id="KW-1133">Transmembrane helix</keyword>
<feature type="transmembrane region" description="Helical" evidence="6">
    <location>
        <begin position="182"/>
        <end position="210"/>
    </location>
</feature>